<dbReference type="EMBL" id="ALAN01000029">
    <property type="protein sequence ID" value="ETI70068.1"/>
    <property type="molecule type" value="Genomic_DNA"/>
</dbReference>
<gene>
    <name evidence="7" type="ORF">BAVI_04244</name>
</gene>
<dbReference type="AlphaFoldDB" id="A0AB94ISY5"/>
<dbReference type="GO" id="GO:0005886">
    <property type="term" value="C:plasma membrane"/>
    <property type="evidence" value="ECO:0007669"/>
    <property type="project" value="UniProtKB-ARBA"/>
</dbReference>
<evidence type="ECO:0000256" key="5">
    <source>
        <dbReference type="ARBA" id="ARBA00023136"/>
    </source>
</evidence>
<dbReference type="Pfam" id="PF02361">
    <property type="entry name" value="CbiQ"/>
    <property type="match status" value="1"/>
</dbReference>
<keyword evidence="2" id="KW-1003">Cell membrane</keyword>
<evidence type="ECO:0000256" key="2">
    <source>
        <dbReference type="ARBA" id="ARBA00022475"/>
    </source>
</evidence>
<keyword evidence="4 6" id="KW-1133">Transmembrane helix</keyword>
<dbReference type="RefSeq" id="WP_024027065.1">
    <property type="nucleotide sequence ID" value="NZ_ALAN01000029.1"/>
</dbReference>
<evidence type="ECO:0000256" key="4">
    <source>
        <dbReference type="ARBA" id="ARBA00022989"/>
    </source>
</evidence>
<protein>
    <submittedName>
        <fullName evidence="7">Cobalt ABC transporter permease</fullName>
    </submittedName>
</protein>
<comment type="subcellular location">
    <subcellularLocation>
        <location evidence="1">Membrane</location>
        <topology evidence="1">Multi-pass membrane protein</topology>
    </subcellularLocation>
</comment>
<accession>A0AB94ISY5</accession>
<feature type="transmembrane region" description="Helical" evidence="6">
    <location>
        <begin position="55"/>
        <end position="72"/>
    </location>
</feature>
<evidence type="ECO:0000256" key="1">
    <source>
        <dbReference type="ARBA" id="ARBA00004141"/>
    </source>
</evidence>
<feature type="transmembrane region" description="Helical" evidence="6">
    <location>
        <begin position="209"/>
        <end position="228"/>
    </location>
</feature>
<evidence type="ECO:0000313" key="7">
    <source>
        <dbReference type="EMBL" id="ETI70068.1"/>
    </source>
</evidence>
<comment type="caution">
    <text evidence="7">The sequence shown here is derived from an EMBL/GenBank/DDBJ whole genome shotgun (WGS) entry which is preliminary data.</text>
</comment>
<organism evidence="7 8">
    <name type="scientific">Neobacillus vireti LMG 21834</name>
    <dbReference type="NCBI Taxonomy" id="1131730"/>
    <lineage>
        <taxon>Bacteria</taxon>
        <taxon>Bacillati</taxon>
        <taxon>Bacillota</taxon>
        <taxon>Bacilli</taxon>
        <taxon>Bacillales</taxon>
        <taxon>Bacillaceae</taxon>
        <taxon>Neobacillus</taxon>
    </lineage>
</organism>
<dbReference type="CDD" id="cd16914">
    <property type="entry name" value="EcfT"/>
    <property type="match status" value="1"/>
</dbReference>
<name>A0AB94ISY5_9BACI</name>
<evidence type="ECO:0000256" key="6">
    <source>
        <dbReference type="SAM" id="Phobius"/>
    </source>
</evidence>
<dbReference type="PANTHER" id="PTHR34857:SF2">
    <property type="entry name" value="SLL0384 PROTEIN"/>
    <property type="match status" value="1"/>
</dbReference>
<proteinExistence type="predicted"/>
<dbReference type="PANTHER" id="PTHR34857">
    <property type="entry name" value="SLL0384 PROTEIN"/>
    <property type="match status" value="1"/>
</dbReference>
<reference evidence="7 8" key="1">
    <citation type="journal article" date="2014" name="Environ. Microbiol.">
        <title>The nitrate-ammonifying and nosZ-carrying bacterium Bacillus vireti is a potent source and sink for nitric and nitrous oxide under high nitrate conditions.</title>
        <authorList>
            <person name="Mania D."/>
            <person name="Heylen K."/>
            <person name="van Spanning R.J."/>
            <person name="Frostegard A."/>
        </authorList>
    </citation>
    <scope>NUCLEOTIDE SEQUENCE [LARGE SCALE GENOMIC DNA]</scope>
    <source>
        <strain evidence="7 8">LMG 21834</strain>
    </source>
</reference>
<keyword evidence="8" id="KW-1185">Reference proteome</keyword>
<keyword evidence="5 6" id="KW-0472">Membrane</keyword>
<keyword evidence="3 6" id="KW-0812">Transmembrane</keyword>
<dbReference type="InterPro" id="IPR051611">
    <property type="entry name" value="ECF_transporter_component"/>
</dbReference>
<evidence type="ECO:0000256" key="3">
    <source>
        <dbReference type="ARBA" id="ARBA00022692"/>
    </source>
</evidence>
<dbReference type="InterPro" id="IPR003339">
    <property type="entry name" value="ABC/ECF_trnsptr_transmembrane"/>
</dbReference>
<feature type="transmembrane region" description="Helical" evidence="6">
    <location>
        <begin position="12"/>
        <end position="43"/>
    </location>
</feature>
<feature type="transmembrane region" description="Helical" evidence="6">
    <location>
        <begin position="84"/>
        <end position="108"/>
    </location>
</feature>
<sequence length="229" mass="26639">MITVPKPRVKVVMALILIILGVLPKNLVMIGGNLVIGLLLLFIYRIPFRAFVKQLKPIAFFMLFTFLFFPFYEGSHGWIKALQYSGRLLFVAMVLSFLFYRLGIVAFLQALAELRLPSIFIELLMFTLRFMDVFRGEVRQMLLSLRSRGFYTGNWFQLKKYRILGGLLGSLLLRSYQRSERIYLGMLSKGYKGERFKSIRTELVPKYEWLHCALWAGCVLCMFFVGGLR</sequence>
<dbReference type="Proteomes" id="UP000018877">
    <property type="component" value="Unassembled WGS sequence"/>
</dbReference>
<evidence type="ECO:0000313" key="8">
    <source>
        <dbReference type="Proteomes" id="UP000018877"/>
    </source>
</evidence>